<dbReference type="AlphaFoldDB" id="A0A4R2KBS5"/>
<dbReference type="PANTHER" id="PTHR15462">
    <property type="entry name" value="SERINE PROTEASE"/>
    <property type="match status" value="1"/>
</dbReference>
<evidence type="ECO:0000313" key="4">
    <source>
        <dbReference type="EMBL" id="TCO70951.1"/>
    </source>
</evidence>
<dbReference type="EMBL" id="SLWW01000008">
    <property type="protein sequence ID" value="TCO70951.1"/>
    <property type="molecule type" value="Genomic_DNA"/>
</dbReference>
<organism evidence="4 5">
    <name type="scientific">Rhodovulum euryhalinum</name>
    <dbReference type="NCBI Taxonomy" id="35805"/>
    <lineage>
        <taxon>Bacteria</taxon>
        <taxon>Pseudomonadati</taxon>
        <taxon>Pseudomonadota</taxon>
        <taxon>Alphaproteobacteria</taxon>
        <taxon>Rhodobacterales</taxon>
        <taxon>Paracoccaceae</taxon>
        <taxon>Rhodovulum</taxon>
    </lineage>
</organism>
<dbReference type="InterPro" id="IPR018114">
    <property type="entry name" value="TRYPSIN_HIS"/>
</dbReference>
<feature type="domain" description="Peptidase S1" evidence="3">
    <location>
        <begin position="20"/>
        <end position="238"/>
    </location>
</feature>
<evidence type="ECO:0000256" key="1">
    <source>
        <dbReference type="ARBA" id="ARBA00022729"/>
    </source>
</evidence>
<evidence type="ECO:0000259" key="3">
    <source>
        <dbReference type="PROSITE" id="PS50240"/>
    </source>
</evidence>
<protein>
    <submittedName>
        <fullName evidence="4">V8-like Glu-specific endopeptidase</fullName>
    </submittedName>
</protein>
<dbReference type="InterPro" id="IPR043504">
    <property type="entry name" value="Peptidase_S1_PA_chymotrypsin"/>
</dbReference>
<dbReference type="Gene3D" id="2.40.10.10">
    <property type="entry name" value="Trypsin-like serine proteases"/>
    <property type="match status" value="2"/>
</dbReference>
<name>A0A4R2KBS5_9RHOB</name>
<dbReference type="GO" id="GO:0006508">
    <property type="term" value="P:proteolysis"/>
    <property type="evidence" value="ECO:0007669"/>
    <property type="project" value="InterPro"/>
</dbReference>
<keyword evidence="5" id="KW-1185">Reference proteome</keyword>
<dbReference type="InterPro" id="IPR001314">
    <property type="entry name" value="Peptidase_S1A"/>
</dbReference>
<dbReference type="SMART" id="SM00020">
    <property type="entry name" value="Tryp_SPc"/>
    <property type="match status" value="1"/>
</dbReference>
<dbReference type="InterPro" id="IPR001254">
    <property type="entry name" value="Trypsin_dom"/>
</dbReference>
<dbReference type="PROSITE" id="PS50240">
    <property type="entry name" value="TRYPSIN_DOM"/>
    <property type="match status" value="1"/>
</dbReference>
<sequence length="238" mass="24634">MRRTFAILALLAAGLAAQPAVSGDAAPVMLGDAEHRAWRAIGRVNVAGFDAAGTCTGTLITPDTVLTAAHCLHALRGRNARPGQVHFVAGWHRDGFAAVRTARAIRLHPGYVHGKRPDSKTLQGDLALILLSGPIPSDEVRPIPLALPETVGPKVDVIGYRRDRLNALSRHANCPVAVESAGLLGLGCTVTQGTSGAPVLIRTAQGWRVVGVVSAGVSGAGPIRTAAARPTAAFLRGE</sequence>
<feature type="signal peptide" evidence="2">
    <location>
        <begin position="1"/>
        <end position="22"/>
    </location>
</feature>
<dbReference type="GO" id="GO:0004252">
    <property type="term" value="F:serine-type endopeptidase activity"/>
    <property type="evidence" value="ECO:0007669"/>
    <property type="project" value="InterPro"/>
</dbReference>
<accession>A0A4R2KBS5</accession>
<dbReference type="Proteomes" id="UP000295142">
    <property type="component" value="Unassembled WGS sequence"/>
</dbReference>
<keyword evidence="1 2" id="KW-0732">Signal</keyword>
<dbReference type="OrthoDB" id="267336at2"/>
<evidence type="ECO:0000313" key="5">
    <source>
        <dbReference type="Proteomes" id="UP000295142"/>
    </source>
</evidence>
<dbReference type="RefSeq" id="WP_132544980.1">
    <property type="nucleotide sequence ID" value="NZ_SLWW01000008.1"/>
</dbReference>
<dbReference type="PROSITE" id="PS00134">
    <property type="entry name" value="TRYPSIN_HIS"/>
    <property type="match status" value="1"/>
</dbReference>
<feature type="chain" id="PRO_5020974891" evidence="2">
    <location>
        <begin position="23"/>
        <end position="238"/>
    </location>
</feature>
<proteinExistence type="predicted"/>
<dbReference type="InterPro" id="IPR050966">
    <property type="entry name" value="Glutamyl_endopeptidase"/>
</dbReference>
<dbReference type="PRINTS" id="PR00722">
    <property type="entry name" value="CHYMOTRYPSIN"/>
</dbReference>
<evidence type="ECO:0000256" key="2">
    <source>
        <dbReference type="SAM" id="SignalP"/>
    </source>
</evidence>
<reference evidence="4 5" key="1">
    <citation type="submission" date="2019-03" db="EMBL/GenBank/DDBJ databases">
        <title>Genomic Encyclopedia of Type Strains, Phase IV (KMG-IV): sequencing the most valuable type-strain genomes for metagenomic binning, comparative biology and taxonomic classification.</title>
        <authorList>
            <person name="Goeker M."/>
        </authorList>
    </citation>
    <scope>NUCLEOTIDE SEQUENCE [LARGE SCALE GENOMIC DNA]</scope>
    <source>
        <strain evidence="4 5">DSM 4868</strain>
    </source>
</reference>
<dbReference type="PANTHER" id="PTHR15462:SF8">
    <property type="entry name" value="SERINE PROTEASE"/>
    <property type="match status" value="1"/>
</dbReference>
<dbReference type="Pfam" id="PF00089">
    <property type="entry name" value="Trypsin"/>
    <property type="match status" value="1"/>
</dbReference>
<comment type="caution">
    <text evidence="4">The sequence shown here is derived from an EMBL/GenBank/DDBJ whole genome shotgun (WGS) entry which is preliminary data.</text>
</comment>
<gene>
    <name evidence="4" type="ORF">EV655_108193</name>
</gene>
<dbReference type="InterPro" id="IPR009003">
    <property type="entry name" value="Peptidase_S1_PA"/>
</dbReference>
<dbReference type="SUPFAM" id="SSF50494">
    <property type="entry name" value="Trypsin-like serine proteases"/>
    <property type="match status" value="1"/>
</dbReference>